<keyword evidence="8" id="KW-1185">Reference proteome</keyword>
<evidence type="ECO:0000256" key="2">
    <source>
        <dbReference type="ARBA" id="ARBA00023125"/>
    </source>
</evidence>
<feature type="domain" description="HTH crp-type" evidence="6">
    <location>
        <begin position="137"/>
        <end position="210"/>
    </location>
</feature>
<dbReference type="CDD" id="cd00038">
    <property type="entry name" value="CAP_ED"/>
    <property type="match status" value="1"/>
</dbReference>
<dbReference type="SMART" id="SM00100">
    <property type="entry name" value="cNMP"/>
    <property type="match status" value="1"/>
</dbReference>
<dbReference type="InterPro" id="IPR036390">
    <property type="entry name" value="WH_DNA-bd_sf"/>
</dbReference>
<proteinExistence type="predicted"/>
<dbReference type="InterPro" id="IPR012318">
    <property type="entry name" value="HTH_CRP"/>
</dbReference>
<keyword evidence="1" id="KW-0805">Transcription regulation</keyword>
<dbReference type="PROSITE" id="PS51063">
    <property type="entry name" value="HTH_CRP_2"/>
    <property type="match status" value="1"/>
</dbReference>
<evidence type="ECO:0000259" key="5">
    <source>
        <dbReference type="PROSITE" id="PS50042"/>
    </source>
</evidence>
<dbReference type="PANTHER" id="PTHR24567">
    <property type="entry name" value="CRP FAMILY TRANSCRIPTIONAL REGULATORY PROTEIN"/>
    <property type="match status" value="1"/>
</dbReference>
<dbReference type="PROSITE" id="PS50042">
    <property type="entry name" value="CNMP_BINDING_3"/>
    <property type="match status" value="1"/>
</dbReference>
<dbReference type="Proteomes" id="UP001589609">
    <property type="component" value="Unassembled WGS sequence"/>
</dbReference>
<evidence type="ECO:0000256" key="3">
    <source>
        <dbReference type="ARBA" id="ARBA00023159"/>
    </source>
</evidence>
<dbReference type="SUPFAM" id="SSF51206">
    <property type="entry name" value="cAMP-binding domain-like"/>
    <property type="match status" value="1"/>
</dbReference>
<evidence type="ECO:0000256" key="4">
    <source>
        <dbReference type="ARBA" id="ARBA00023163"/>
    </source>
</evidence>
<dbReference type="Pfam" id="PF00027">
    <property type="entry name" value="cNMP_binding"/>
    <property type="match status" value="1"/>
</dbReference>
<keyword evidence="3" id="KW-0010">Activator</keyword>
<name>A0ABV5W8S0_9BACI</name>
<dbReference type="Gene3D" id="2.60.120.10">
    <property type="entry name" value="Jelly Rolls"/>
    <property type="match status" value="1"/>
</dbReference>
<accession>A0ABV5W8S0</accession>
<dbReference type="SUPFAM" id="SSF46785">
    <property type="entry name" value="Winged helix' DNA-binding domain"/>
    <property type="match status" value="1"/>
</dbReference>
<dbReference type="CDD" id="cd00092">
    <property type="entry name" value="HTH_CRP"/>
    <property type="match status" value="1"/>
</dbReference>
<comment type="caution">
    <text evidence="7">The sequence shown here is derived from an EMBL/GenBank/DDBJ whole genome shotgun (WGS) entry which is preliminary data.</text>
</comment>
<sequence>MPTVLSTESVDCLSKLAYQTLKVRKGAHLFQEGQDGDRFFVVLKGKFQINKLSGDGKQLCLRLCGPSSIMGELMIFAKNGKYLFSARALEDSEVLVIRNEAIERELLTNPLFAADFMPVMTDHIRKQHTKFRDLVLYGKKGALYSTLIRMTNSYGVPVENGILLDVQMTNQDLANFSSTTRESVNRALNELKGMGILSFEGRKIIIHDLEYLKQEINCENCPTSYCNIE</sequence>
<keyword evidence="4" id="KW-0804">Transcription</keyword>
<evidence type="ECO:0000256" key="1">
    <source>
        <dbReference type="ARBA" id="ARBA00023015"/>
    </source>
</evidence>
<dbReference type="Gene3D" id="1.10.10.10">
    <property type="entry name" value="Winged helix-like DNA-binding domain superfamily/Winged helix DNA-binding domain"/>
    <property type="match status" value="1"/>
</dbReference>
<dbReference type="InterPro" id="IPR014710">
    <property type="entry name" value="RmlC-like_jellyroll"/>
</dbReference>
<feature type="domain" description="Cyclic nucleotide-binding" evidence="5">
    <location>
        <begin position="1"/>
        <end position="106"/>
    </location>
</feature>
<dbReference type="InterPro" id="IPR050397">
    <property type="entry name" value="Env_Response_Regulators"/>
</dbReference>
<reference evidence="7 8" key="1">
    <citation type="submission" date="2024-09" db="EMBL/GenBank/DDBJ databases">
        <authorList>
            <person name="Sun Q."/>
            <person name="Mori K."/>
        </authorList>
    </citation>
    <scope>NUCLEOTIDE SEQUENCE [LARGE SCALE GENOMIC DNA]</scope>
    <source>
        <strain evidence="7 8">JCM 11201</strain>
    </source>
</reference>
<dbReference type="EMBL" id="JBHMAF010000002">
    <property type="protein sequence ID" value="MFB9756975.1"/>
    <property type="molecule type" value="Genomic_DNA"/>
</dbReference>
<keyword evidence="2" id="KW-0238">DNA-binding</keyword>
<dbReference type="RefSeq" id="WP_129730626.1">
    <property type="nucleotide sequence ID" value="NZ_JBHMAF010000002.1"/>
</dbReference>
<organism evidence="7 8">
    <name type="scientific">Ectobacillus funiculus</name>
    <dbReference type="NCBI Taxonomy" id="137993"/>
    <lineage>
        <taxon>Bacteria</taxon>
        <taxon>Bacillati</taxon>
        <taxon>Bacillota</taxon>
        <taxon>Bacilli</taxon>
        <taxon>Bacillales</taxon>
        <taxon>Bacillaceae</taxon>
        <taxon>Ectobacillus</taxon>
    </lineage>
</organism>
<dbReference type="Pfam" id="PF13545">
    <property type="entry name" value="HTH_Crp_2"/>
    <property type="match status" value="1"/>
</dbReference>
<evidence type="ECO:0000313" key="7">
    <source>
        <dbReference type="EMBL" id="MFB9756975.1"/>
    </source>
</evidence>
<dbReference type="PANTHER" id="PTHR24567:SF74">
    <property type="entry name" value="HTH-TYPE TRANSCRIPTIONAL REGULATOR ARCR"/>
    <property type="match status" value="1"/>
</dbReference>
<protein>
    <submittedName>
        <fullName evidence="7">Crp/Fnr family transcriptional regulator</fullName>
    </submittedName>
</protein>
<dbReference type="InterPro" id="IPR036388">
    <property type="entry name" value="WH-like_DNA-bd_sf"/>
</dbReference>
<evidence type="ECO:0000259" key="6">
    <source>
        <dbReference type="PROSITE" id="PS51063"/>
    </source>
</evidence>
<gene>
    <name evidence="7" type="ORF">ACFFMS_00175</name>
</gene>
<dbReference type="InterPro" id="IPR000595">
    <property type="entry name" value="cNMP-bd_dom"/>
</dbReference>
<evidence type="ECO:0000313" key="8">
    <source>
        <dbReference type="Proteomes" id="UP001589609"/>
    </source>
</evidence>
<dbReference type="InterPro" id="IPR018490">
    <property type="entry name" value="cNMP-bd_dom_sf"/>
</dbReference>
<dbReference type="SMART" id="SM00419">
    <property type="entry name" value="HTH_CRP"/>
    <property type="match status" value="1"/>
</dbReference>